<dbReference type="FunFam" id="3.30.160.60:FF:000019">
    <property type="entry name" value="GLI family zinc finger 3"/>
    <property type="match status" value="1"/>
</dbReference>
<comment type="subcellular location">
    <subcellularLocation>
        <location evidence="1">Nucleus</location>
    </subcellularLocation>
</comment>
<reference evidence="14" key="1">
    <citation type="submission" date="2021-12" db="EMBL/GenBank/DDBJ databases">
        <authorList>
            <person name="Martin H S."/>
        </authorList>
    </citation>
    <scope>NUCLEOTIDE SEQUENCE</scope>
</reference>
<evidence type="ECO:0000256" key="1">
    <source>
        <dbReference type="ARBA" id="ARBA00004123"/>
    </source>
</evidence>
<evidence type="ECO:0000256" key="6">
    <source>
        <dbReference type="ARBA" id="ARBA00022833"/>
    </source>
</evidence>
<name>A0A8J9ULC3_9NEOP</name>
<keyword evidence="8" id="KW-0238">DNA-binding</keyword>
<feature type="region of interest" description="Disordered" evidence="12">
    <location>
        <begin position="42"/>
        <end position="61"/>
    </location>
</feature>
<dbReference type="InterPro" id="IPR043359">
    <property type="entry name" value="GLI-like"/>
</dbReference>
<keyword evidence="6" id="KW-0862">Zinc</keyword>
<dbReference type="PROSITE" id="PS50157">
    <property type="entry name" value="ZINC_FINGER_C2H2_2"/>
    <property type="match status" value="4"/>
</dbReference>
<proteinExistence type="inferred from homology"/>
<keyword evidence="9" id="KW-0804">Transcription</keyword>
<dbReference type="Gene3D" id="3.30.160.60">
    <property type="entry name" value="Classic Zinc Finger"/>
    <property type="match status" value="4"/>
</dbReference>
<dbReference type="GO" id="GO:0000978">
    <property type="term" value="F:RNA polymerase II cis-regulatory region sequence-specific DNA binding"/>
    <property type="evidence" value="ECO:0007669"/>
    <property type="project" value="TreeGrafter"/>
</dbReference>
<gene>
    <name evidence="14" type="ORF">BINO364_LOCUS8352</name>
</gene>
<dbReference type="SUPFAM" id="SSF57667">
    <property type="entry name" value="beta-beta-alpha zinc fingers"/>
    <property type="match status" value="3"/>
</dbReference>
<protein>
    <recommendedName>
        <fullName evidence="13">C2H2-type domain-containing protein</fullName>
    </recommendedName>
</protein>
<evidence type="ECO:0000256" key="3">
    <source>
        <dbReference type="ARBA" id="ARBA00022723"/>
    </source>
</evidence>
<evidence type="ECO:0000256" key="4">
    <source>
        <dbReference type="ARBA" id="ARBA00022737"/>
    </source>
</evidence>
<organism evidence="14 15">
    <name type="scientific">Brenthis ino</name>
    <name type="common">lesser marbled fritillary</name>
    <dbReference type="NCBI Taxonomy" id="405034"/>
    <lineage>
        <taxon>Eukaryota</taxon>
        <taxon>Metazoa</taxon>
        <taxon>Ecdysozoa</taxon>
        <taxon>Arthropoda</taxon>
        <taxon>Hexapoda</taxon>
        <taxon>Insecta</taxon>
        <taxon>Pterygota</taxon>
        <taxon>Neoptera</taxon>
        <taxon>Endopterygota</taxon>
        <taxon>Lepidoptera</taxon>
        <taxon>Glossata</taxon>
        <taxon>Ditrysia</taxon>
        <taxon>Papilionoidea</taxon>
        <taxon>Nymphalidae</taxon>
        <taxon>Heliconiinae</taxon>
        <taxon>Argynnini</taxon>
        <taxon>Brenthis</taxon>
    </lineage>
</organism>
<dbReference type="SMART" id="SM00355">
    <property type="entry name" value="ZnF_C2H2"/>
    <property type="match status" value="5"/>
</dbReference>
<keyword evidence="5 11" id="KW-0863">Zinc-finger</keyword>
<feature type="domain" description="C2H2-type" evidence="13">
    <location>
        <begin position="136"/>
        <end position="163"/>
    </location>
</feature>
<feature type="region of interest" description="Disordered" evidence="12">
    <location>
        <begin position="212"/>
        <end position="248"/>
    </location>
</feature>
<evidence type="ECO:0000256" key="7">
    <source>
        <dbReference type="ARBA" id="ARBA00023015"/>
    </source>
</evidence>
<comment type="similarity">
    <text evidence="2">Belongs to the GLI C2H2-type zinc-finger protein family.</text>
</comment>
<evidence type="ECO:0000256" key="11">
    <source>
        <dbReference type="PROSITE-ProRule" id="PRU00042"/>
    </source>
</evidence>
<dbReference type="InterPro" id="IPR036236">
    <property type="entry name" value="Znf_C2H2_sf"/>
</dbReference>
<evidence type="ECO:0000313" key="15">
    <source>
        <dbReference type="Proteomes" id="UP000838878"/>
    </source>
</evidence>
<sequence length="398" mass="45939">MLVFPPMRPELREEGCRIARWMPAERFTPYFARATVLPRLPPQEESDDSFGGSSPEHVSDTGVGDVGEGVCGWKGCGLRFPSVARLSAHIARVHAHAHRDGLFYCCWRNCSRPQRGFNARYKMLVHVRTHTNERPHTCNQCQKSFSRAENLKIHLRSHSGEKPYVCPYEGCGKAYSNSSDRFKHTRTHTVDKPYFCKVPGCNKRYTDPSSLRKHVKTYRHFTNERDNPRRESSDEHQSSDSLSPRRESYVQTCTSYSPPLMTPSLPYSPRTFSNALGTPLSYAPIVESVSYVRPVEHIYPLRVPSHEMSHVEYTQMYEYAYRNYYSCGLNYSPLEPTVSEKLYKYEAQTQYEDISMKDIPETYEEVPLNLICTKRLENNPIEDLVRHTDLPLDLSTKS</sequence>
<evidence type="ECO:0000256" key="5">
    <source>
        <dbReference type="ARBA" id="ARBA00022771"/>
    </source>
</evidence>
<evidence type="ECO:0000256" key="12">
    <source>
        <dbReference type="SAM" id="MobiDB-lite"/>
    </source>
</evidence>
<feature type="domain" description="C2H2-type" evidence="13">
    <location>
        <begin position="164"/>
        <end position="193"/>
    </location>
</feature>
<dbReference type="FunFam" id="3.30.160.60:FF:000310">
    <property type="entry name" value="GLIS family zinc finger 2"/>
    <property type="match status" value="1"/>
</dbReference>
<keyword evidence="3" id="KW-0479">Metal-binding</keyword>
<evidence type="ECO:0000256" key="10">
    <source>
        <dbReference type="ARBA" id="ARBA00023242"/>
    </source>
</evidence>
<dbReference type="GO" id="GO:0000122">
    <property type="term" value="P:negative regulation of transcription by RNA polymerase II"/>
    <property type="evidence" value="ECO:0007669"/>
    <property type="project" value="UniProtKB-ARBA"/>
</dbReference>
<dbReference type="InterPro" id="IPR013087">
    <property type="entry name" value="Znf_C2H2_type"/>
</dbReference>
<dbReference type="Pfam" id="PF00096">
    <property type="entry name" value="zf-C2H2"/>
    <property type="match status" value="3"/>
</dbReference>
<dbReference type="PROSITE" id="PS00028">
    <property type="entry name" value="ZINC_FINGER_C2H2_1"/>
    <property type="match status" value="4"/>
</dbReference>
<dbReference type="FunFam" id="3.30.160.60:FF:000359">
    <property type="entry name" value="GLIS family zinc finger 2"/>
    <property type="match status" value="1"/>
</dbReference>
<keyword evidence="10" id="KW-0539">Nucleus</keyword>
<keyword evidence="15" id="KW-1185">Reference proteome</keyword>
<feature type="domain" description="C2H2-type" evidence="13">
    <location>
        <begin position="194"/>
        <end position="225"/>
    </location>
</feature>
<dbReference type="PANTHER" id="PTHR45718">
    <property type="entry name" value="TRANSCRIPTIONAL ACTIVATOR CUBITUS INTERRUPTUS"/>
    <property type="match status" value="1"/>
</dbReference>
<dbReference type="EMBL" id="OV170223">
    <property type="protein sequence ID" value="CAH0722391.1"/>
    <property type="molecule type" value="Genomic_DNA"/>
</dbReference>
<evidence type="ECO:0000256" key="8">
    <source>
        <dbReference type="ARBA" id="ARBA00023125"/>
    </source>
</evidence>
<dbReference type="InterPro" id="IPR056436">
    <property type="entry name" value="Znf-C2H2_ZIC1-5/GLI1-3-like"/>
</dbReference>
<feature type="compositionally biased region" description="Basic and acidic residues" evidence="12">
    <location>
        <begin position="221"/>
        <end position="248"/>
    </location>
</feature>
<feature type="non-terminal residue" evidence="14">
    <location>
        <position position="398"/>
    </location>
</feature>
<dbReference type="OrthoDB" id="3214149at2759"/>
<dbReference type="AlphaFoldDB" id="A0A8J9ULC3"/>
<dbReference type="GO" id="GO:0005634">
    <property type="term" value="C:nucleus"/>
    <property type="evidence" value="ECO:0007669"/>
    <property type="project" value="UniProtKB-SubCell"/>
</dbReference>
<dbReference type="PANTHER" id="PTHR45718:SF8">
    <property type="entry name" value="GLIS FAMILY ZINC FINGER 2"/>
    <property type="match status" value="1"/>
</dbReference>
<evidence type="ECO:0000256" key="9">
    <source>
        <dbReference type="ARBA" id="ARBA00023163"/>
    </source>
</evidence>
<evidence type="ECO:0000313" key="14">
    <source>
        <dbReference type="EMBL" id="CAH0722391.1"/>
    </source>
</evidence>
<evidence type="ECO:0000256" key="2">
    <source>
        <dbReference type="ARBA" id="ARBA00010831"/>
    </source>
</evidence>
<dbReference type="GO" id="GO:0008270">
    <property type="term" value="F:zinc ion binding"/>
    <property type="evidence" value="ECO:0007669"/>
    <property type="project" value="UniProtKB-KW"/>
</dbReference>
<keyword evidence="7" id="KW-0805">Transcription regulation</keyword>
<feature type="domain" description="C2H2-type" evidence="13">
    <location>
        <begin position="108"/>
        <end position="135"/>
    </location>
</feature>
<dbReference type="Pfam" id="PF23561">
    <property type="entry name" value="zf-C2H2_15"/>
    <property type="match status" value="1"/>
</dbReference>
<evidence type="ECO:0000259" key="13">
    <source>
        <dbReference type="PROSITE" id="PS50157"/>
    </source>
</evidence>
<dbReference type="Proteomes" id="UP000838878">
    <property type="component" value="Chromosome 3"/>
</dbReference>
<accession>A0A8J9ULC3</accession>
<dbReference type="GO" id="GO:0000981">
    <property type="term" value="F:DNA-binding transcription factor activity, RNA polymerase II-specific"/>
    <property type="evidence" value="ECO:0007669"/>
    <property type="project" value="TreeGrafter"/>
</dbReference>
<keyword evidence="4" id="KW-0677">Repeat</keyword>